<proteinExistence type="predicted"/>
<dbReference type="Proteomes" id="UP000648535">
    <property type="component" value="Unassembled WGS sequence"/>
</dbReference>
<dbReference type="EMBL" id="BMOI01000009">
    <property type="protein sequence ID" value="GGL04345.1"/>
    <property type="molecule type" value="Genomic_DNA"/>
</dbReference>
<comment type="caution">
    <text evidence="2">The sequence shown here is derived from an EMBL/GenBank/DDBJ whole genome shotgun (WGS) entry which is preliminary data.</text>
</comment>
<organism evidence="2 4">
    <name type="scientific">Curtobacterium luteum</name>
    <dbReference type="NCBI Taxonomy" id="33881"/>
    <lineage>
        <taxon>Bacteria</taxon>
        <taxon>Bacillati</taxon>
        <taxon>Actinomycetota</taxon>
        <taxon>Actinomycetes</taxon>
        <taxon>Micrococcales</taxon>
        <taxon>Microbacteriaceae</taxon>
        <taxon>Curtobacterium</taxon>
    </lineage>
</organism>
<sequence>MTRLTIIRGGSADPTGTRGRSFRDAADQGALVRLTPGRFVDATEWRRATPGERHIARIKAVHDRIAPRLVVAHASAAALHGLPWRGEFPDVVEVIDPERSTTQSLTHVRKRPGRGRRLRTQYMIANGRRVTDLTSTVADLAISFELRLSVPALDVALAAGCVLADVRTEIEARGAVHGRHRAAVALELADGASGSPGESVARVALDEVGAPRPVLQRASHDDAGFIGRVDFWFPEQGVVLEFDGRTKYVDPALRRPGMSAADVVVTEKRREDRLRRHREVRGFGRFGWDEANDLDALRAVLRGVGVPTAPRSFRHVR</sequence>
<dbReference type="AlphaFoldDB" id="A0A8H9GAX0"/>
<dbReference type="EMBL" id="JAFBCG010000001">
    <property type="protein sequence ID" value="MBM7802098.1"/>
    <property type="molecule type" value="Genomic_DNA"/>
</dbReference>
<evidence type="ECO:0000313" key="4">
    <source>
        <dbReference type="Proteomes" id="UP000648535"/>
    </source>
</evidence>
<evidence type="ECO:0008006" key="6">
    <source>
        <dbReference type="Google" id="ProtNLM"/>
    </source>
</evidence>
<feature type="region of interest" description="Disordered" evidence="1">
    <location>
        <begin position="1"/>
        <end position="22"/>
    </location>
</feature>
<evidence type="ECO:0000313" key="2">
    <source>
        <dbReference type="EMBL" id="GGL04345.1"/>
    </source>
</evidence>
<dbReference type="Proteomes" id="UP000746584">
    <property type="component" value="Unassembled WGS sequence"/>
</dbReference>
<dbReference type="RefSeq" id="WP_175329397.1">
    <property type="nucleotide sequence ID" value="NZ_BMOI01000009.1"/>
</dbReference>
<keyword evidence="5" id="KW-1185">Reference proteome</keyword>
<evidence type="ECO:0000313" key="3">
    <source>
        <dbReference type="EMBL" id="MBM7802098.1"/>
    </source>
</evidence>
<reference evidence="3 5" key="3">
    <citation type="submission" date="2021-01" db="EMBL/GenBank/DDBJ databases">
        <title>Sequencing the genomes of 1000 actinobacteria strains.</title>
        <authorList>
            <person name="Klenk H.-P."/>
        </authorList>
    </citation>
    <scope>NUCLEOTIDE SEQUENCE [LARGE SCALE GENOMIC DNA]</scope>
    <source>
        <strain evidence="3 5">DSM 20542</strain>
    </source>
</reference>
<gene>
    <name evidence="2" type="ORF">GCM10009769_23100</name>
    <name evidence="3" type="ORF">JOE58_001349</name>
</gene>
<reference evidence="2" key="1">
    <citation type="journal article" date="2014" name="Int. J. Syst. Evol. Microbiol.">
        <title>Complete genome sequence of Corynebacterium casei LMG S-19264T (=DSM 44701T), isolated from a smear-ripened cheese.</title>
        <authorList>
            <consortium name="US DOE Joint Genome Institute (JGI-PGF)"/>
            <person name="Walter F."/>
            <person name="Albersmeier A."/>
            <person name="Kalinowski J."/>
            <person name="Ruckert C."/>
        </authorList>
    </citation>
    <scope>NUCLEOTIDE SEQUENCE</scope>
    <source>
        <strain evidence="2">JCM 1480</strain>
    </source>
</reference>
<evidence type="ECO:0000256" key="1">
    <source>
        <dbReference type="SAM" id="MobiDB-lite"/>
    </source>
</evidence>
<protein>
    <recommendedName>
        <fullName evidence="6">Transcriptional regulator, AbiEi antitoxin, Type IV TA system</fullName>
    </recommendedName>
</protein>
<name>A0A8H9GAX0_9MICO</name>
<accession>A0A8H9GAX0</accession>
<evidence type="ECO:0000313" key="5">
    <source>
        <dbReference type="Proteomes" id="UP000746584"/>
    </source>
</evidence>
<reference evidence="2" key="2">
    <citation type="submission" date="2020-09" db="EMBL/GenBank/DDBJ databases">
        <authorList>
            <person name="Sun Q."/>
            <person name="Ohkuma M."/>
        </authorList>
    </citation>
    <scope>NUCLEOTIDE SEQUENCE</scope>
    <source>
        <strain evidence="2">JCM 1480</strain>
    </source>
</reference>